<dbReference type="GO" id="GO:0034040">
    <property type="term" value="F:ATPase-coupled lipid transmembrane transporter activity"/>
    <property type="evidence" value="ECO:0007669"/>
    <property type="project" value="TreeGrafter"/>
</dbReference>
<evidence type="ECO:0000256" key="1">
    <source>
        <dbReference type="ARBA" id="ARBA00004651"/>
    </source>
</evidence>
<evidence type="ECO:0000256" key="6">
    <source>
        <dbReference type="ARBA" id="ARBA00022840"/>
    </source>
</evidence>
<dbReference type="Gene3D" id="3.40.50.300">
    <property type="entry name" value="P-loop containing nucleotide triphosphate hydrolases"/>
    <property type="match status" value="1"/>
</dbReference>
<dbReference type="GO" id="GO:0005886">
    <property type="term" value="C:plasma membrane"/>
    <property type="evidence" value="ECO:0007669"/>
    <property type="project" value="UniProtKB-SubCell"/>
</dbReference>
<dbReference type="EMBL" id="VXDD01000005">
    <property type="protein sequence ID" value="KAB0300208.1"/>
    <property type="molecule type" value="Genomic_DNA"/>
</dbReference>
<comment type="caution">
    <text evidence="12">The sequence shown here is derived from an EMBL/GenBank/DDBJ whole genome shotgun (WGS) entry which is preliminary data.</text>
</comment>
<organism evidence="12 13">
    <name type="scientific">Vibrio fortis</name>
    <dbReference type="NCBI Taxonomy" id="212667"/>
    <lineage>
        <taxon>Bacteria</taxon>
        <taxon>Pseudomonadati</taxon>
        <taxon>Pseudomonadota</taxon>
        <taxon>Gammaproteobacteria</taxon>
        <taxon>Vibrionales</taxon>
        <taxon>Vibrionaceae</taxon>
        <taxon>Vibrio</taxon>
    </lineage>
</organism>
<dbReference type="Proteomes" id="UP000326687">
    <property type="component" value="Unassembled WGS sequence"/>
</dbReference>
<evidence type="ECO:0000313" key="12">
    <source>
        <dbReference type="EMBL" id="KAB0300208.1"/>
    </source>
</evidence>
<name>A0A5N3S026_9VIBR</name>
<feature type="transmembrane region" description="Helical" evidence="9">
    <location>
        <begin position="165"/>
        <end position="182"/>
    </location>
</feature>
<accession>A0A5N3S026</accession>
<sequence>MQKPTVHPLTWLFRQCQSYQWMLWLAIVLSLMAAILALGPYYVVYLIVDHLLTGDGGQHLWWLSMVALALMLGRYVCLLASVYLSHHCAFHIQYHIRRSALDRLAKTTLGFFSQKNSGELKKNLTEDIDRIEVFIAHQLPDLVASVVIPLTTFSLLLVIDARMALIALIPIPLALLCQMALFRDYQAKAEQYHESVEKLNRSVTEFVKAMPVVRLFGIGECSYTQLDRDIQSHQQYIESWTQGAGWPFALFKTVLGSGLVFLVPCGLYFWSQGTLSVSSFLLCILLGVGMLEPLFNLTLLGTYLGQVFEGVARLINIVTLPKLAESVSETPIRNFDIAFRQVDFAYEGQDTPALNQVSVILPAGSLTAIVGPSGAGKSTLAALLAGFWPLKSGEIFIGGQPLSQLSEAQRMDAMALVYQDAFVFTQTVMSNLTMGKDYPMEAVIAAAKAANAHDFICRLPDGYDTVVGQEIRLSGGEKQRLSIARAILKDAPIVVLDEPTSHSDATNQALIQSALNKLIAGKTVLIIAHRLATIQAADQILVMENGAVTDRGTHNQLIERAGWYAEMWHVSQQAQTWSIGQQTQHEEVDCA</sequence>
<dbReference type="InterPro" id="IPR036640">
    <property type="entry name" value="ABC1_TM_sf"/>
</dbReference>
<dbReference type="PROSITE" id="PS50929">
    <property type="entry name" value="ABC_TM1F"/>
    <property type="match status" value="1"/>
</dbReference>
<dbReference type="InterPro" id="IPR027417">
    <property type="entry name" value="P-loop_NTPase"/>
</dbReference>
<evidence type="ECO:0000256" key="3">
    <source>
        <dbReference type="ARBA" id="ARBA00022475"/>
    </source>
</evidence>
<dbReference type="FunFam" id="3.40.50.300:FF:000221">
    <property type="entry name" value="Multidrug ABC transporter ATP-binding protein"/>
    <property type="match status" value="1"/>
</dbReference>
<dbReference type="GO" id="GO:0140359">
    <property type="term" value="F:ABC-type transporter activity"/>
    <property type="evidence" value="ECO:0007669"/>
    <property type="project" value="InterPro"/>
</dbReference>
<evidence type="ECO:0000256" key="8">
    <source>
        <dbReference type="ARBA" id="ARBA00023136"/>
    </source>
</evidence>
<dbReference type="RefSeq" id="WP_150897613.1">
    <property type="nucleotide sequence ID" value="NZ_VXDD01000005.1"/>
</dbReference>
<dbReference type="AlphaFoldDB" id="A0A5N3S026"/>
<evidence type="ECO:0000259" key="10">
    <source>
        <dbReference type="PROSITE" id="PS50893"/>
    </source>
</evidence>
<dbReference type="PROSITE" id="PS00211">
    <property type="entry name" value="ABC_TRANSPORTER_1"/>
    <property type="match status" value="1"/>
</dbReference>
<keyword evidence="4 9" id="KW-0812">Transmembrane</keyword>
<dbReference type="InterPro" id="IPR003593">
    <property type="entry name" value="AAA+_ATPase"/>
</dbReference>
<dbReference type="CDD" id="cd07346">
    <property type="entry name" value="ABC_6TM_exporters"/>
    <property type="match status" value="1"/>
</dbReference>
<dbReference type="GO" id="GO:0005524">
    <property type="term" value="F:ATP binding"/>
    <property type="evidence" value="ECO:0007669"/>
    <property type="project" value="UniProtKB-KW"/>
</dbReference>
<dbReference type="InterPro" id="IPR017871">
    <property type="entry name" value="ABC_transporter-like_CS"/>
</dbReference>
<evidence type="ECO:0000313" key="13">
    <source>
        <dbReference type="Proteomes" id="UP000326687"/>
    </source>
</evidence>
<dbReference type="Pfam" id="PF00664">
    <property type="entry name" value="ABC_membrane"/>
    <property type="match status" value="1"/>
</dbReference>
<dbReference type="PANTHER" id="PTHR24221">
    <property type="entry name" value="ATP-BINDING CASSETTE SUB-FAMILY B"/>
    <property type="match status" value="1"/>
</dbReference>
<dbReference type="SUPFAM" id="SSF52540">
    <property type="entry name" value="P-loop containing nucleoside triphosphate hydrolases"/>
    <property type="match status" value="1"/>
</dbReference>
<keyword evidence="3" id="KW-1003">Cell membrane</keyword>
<dbReference type="SMART" id="SM00382">
    <property type="entry name" value="AAA"/>
    <property type="match status" value="1"/>
</dbReference>
<gene>
    <name evidence="12" type="ORF">F2Z80_24235</name>
</gene>
<dbReference type="PROSITE" id="PS50893">
    <property type="entry name" value="ABC_TRANSPORTER_2"/>
    <property type="match status" value="1"/>
</dbReference>
<reference evidence="12 13" key="1">
    <citation type="submission" date="2019-09" db="EMBL/GenBank/DDBJ databases">
        <title>Vibrio Fortis S7-72.</title>
        <authorList>
            <person name="Das S.K."/>
        </authorList>
    </citation>
    <scope>NUCLEOTIDE SEQUENCE [LARGE SCALE GENOMIC DNA]</scope>
    <source>
        <strain evidence="12 13">S7-72</strain>
    </source>
</reference>
<feature type="transmembrane region" description="Helical" evidence="9">
    <location>
        <begin position="60"/>
        <end position="84"/>
    </location>
</feature>
<feature type="transmembrane region" description="Helical" evidence="9">
    <location>
        <begin position="249"/>
        <end position="270"/>
    </location>
</feature>
<dbReference type="Gene3D" id="1.20.1560.10">
    <property type="entry name" value="ABC transporter type 1, transmembrane domain"/>
    <property type="match status" value="1"/>
</dbReference>
<keyword evidence="5" id="KW-0547">Nucleotide-binding</keyword>
<evidence type="ECO:0000256" key="4">
    <source>
        <dbReference type="ARBA" id="ARBA00022692"/>
    </source>
</evidence>
<keyword evidence="6 12" id="KW-0067">ATP-binding</keyword>
<dbReference type="PANTHER" id="PTHR24221:SF397">
    <property type="entry name" value="ABC TRANSPORTER, ATP-BINDING TRANSMEMBRANE PROTEIN"/>
    <property type="match status" value="1"/>
</dbReference>
<proteinExistence type="predicted"/>
<dbReference type="Pfam" id="PF00005">
    <property type="entry name" value="ABC_tran"/>
    <property type="match status" value="1"/>
</dbReference>
<evidence type="ECO:0000256" key="5">
    <source>
        <dbReference type="ARBA" id="ARBA00022741"/>
    </source>
</evidence>
<dbReference type="InterPro" id="IPR011527">
    <property type="entry name" value="ABC1_TM_dom"/>
</dbReference>
<comment type="subcellular location">
    <subcellularLocation>
        <location evidence="1">Cell membrane</location>
        <topology evidence="1">Multi-pass membrane protein</topology>
    </subcellularLocation>
</comment>
<evidence type="ECO:0000259" key="11">
    <source>
        <dbReference type="PROSITE" id="PS50929"/>
    </source>
</evidence>
<dbReference type="SUPFAM" id="SSF90123">
    <property type="entry name" value="ABC transporter transmembrane region"/>
    <property type="match status" value="1"/>
</dbReference>
<keyword evidence="7 9" id="KW-1133">Transmembrane helix</keyword>
<feature type="transmembrane region" description="Helical" evidence="9">
    <location>
        <begin position="276"/>
        <end position="295"/>
    </location>
</feature>
<feature type="domain" description="ABC transmembrane type-1" evidence="11">
    <location>
        <begin position="24"/>
        <end position="306"/>
    </location>
</feature>
<keyword evidence="8 9" id="KW-0472">Membrane</keyword>
<protein>
    <submittedName>
        <fullName evidence="12">ABC transporter ATP-binding protein</fullName>
    </submittedName>
</protein>
<dbReference type="InterPro" id="IPR039421">
    <property type="entry name" value="Type_1_exporter"/>
</dbReference>
<feature type="domain" description="ABC transporter" evidence="10">
    <location>
        <begin position="332"/>
        <end position="570"/>
    </location>
</feature>
<feature type="transmembrane region" description="Helical" evidence="9">
    <location>
        <begin position="21"/>
        <end position="48"/>
    </location>
</feature>
<keyword evidence="2" id="KW-0813">Transport</keyword>
<dbReference type="InterPro" id="IPR003439">
    <property type="entry name" value="ABC_transporter-like_ATP-bd"/>
</dbReference>
<evidence type="ECO:0000256" key="2">
    <source>
        <dbReference type="ARBA" id="ARBA00022448"/>
    </source>
</evidence>
<evidence type="ECO:0000256" key="7">
    <source>
        <dbReference type="ARBA" id="ARBA00022989"/>
    </source>
</evidence>
<dbReference type="GO" id="GO:0016887">
    <property type="term" value="F:ATP hydrolysis activity"/>
    <property type="evidence" value="ECO:0007669"/>
    <property type="project" value="InterPro"/>
</dbReference>
<evidence type="ECO:0000256" key="9">
    <source>
        <dbReference type="SAM" id="Phobius"/>
    </source>
</evidence>